<feature type="domain" description="SS18 N-terminal" evidence="3">
    <location>
        <begin position="16"/>
        <end position="72"/>
    </location>
</feature>
<dbReference type="Proteomes" id="UP001497525">
    <property type="component" value="Unassembled WGS sequence"/>
</dbReference>
<accession>A0AAV2TTM9</accession>
<dbReference type="EMBL" id="CAXLJL010000623">
    <property type="protein sequence ID" value="CAL5139635.1"/>
    <property type="molecule type" value="Genomic_DNA"/>
</dbReference>
<reference evidence="4" key="1">
    <citation type="submission" date="2024-06" db="EMBL/GenBank/DDBJ databases">
        <authorList>
            <person name="Liu X."/>
            <person name="Lenzi L."/>
            <person name="Haldenby T S."/>
            <person name="Uol C."/>
        </authorList>
    </citation>
    <scope>NUCLEOTIDE SEQUENCE</scope>
</reference>
<sequence length="208" mass="21942">MMSGAVPPNFTARREAAVSPASIQKMLDENVRLIHSLMAHQRCGAVKEAAELQQVLHRNLVYLATIADRTTAHANSAAQPTSQTNHQPIQGQTQNVVANHSIPQTAAPKNGSHPTSPAQIAQAVNYVPAQGMDRSSTGQPGVPGAPCAPPQEQYSVQQPPPNIVSQPQPLPIITASQGYPVVPGQQILNGQEVVLSETNGLRPPNSSS</sequence>
<comment type="similarity">
    <text evidence="1">Belongs to the SS18 family.</text>
</comment>
<feature type="region of interest" description="Disordered" evidence="2">
    <location>
        <begin position="131"/>
        <end position="169"/>
    </location>
</feature>
<evidence type="ECO:0000313" key="5">
    <source>
        <dbReference type="Proteomes" id="UP001497525"/>
    </source>
</evidence>
<proteinExistence type="inferred from homology"/>
<comment type="caution">
    <text evidence="4">The sequence shown here is derived from an EMBL/GenBank/DDBJ whole genome shotgun (WGS) entry which is preliminary data.</text>
</comment>
<dbReference type="AlphaFoldDB" id="A0AAV2TTM9"/>
<evidence type="ECO:0000259" key="3">
    <source>
        <dbReference type="Pfam" id="PF05030"/>
    </source>
</evidence>
<dbReference type="InterPro" id="IPR007726">
    <property type="entry name" value="SS18_N"/>
</dbReference>
<protein>
    <recommendedName>
        <fullName evidence="3">SS18 N-terminal domain-containing protein</fullName>
    </recommendedName>
</protein>
<evidence type="ECO:0000313" key="4">
    <source>
        <dbReference type="EMBL" id="CAL5139635.1"/>
    </source>
</evidence>
<evidence type="ECO:0000256" key="2">
    <source>
        <dbReference type="SAM" id="MobiDB-lite"/>
    </source>
</evidence>
<organism evidence="4 5">
    <name type="scientific">Calicophoron daubneyi</name>
    <name type="common">Rumen fluke</name>
    <name type="synonym">Paramphistomum daubneyi</name>
    <dbReference type="NCBI Taxonomy" id="300641"/>
    <lineage>
        <taxon>Eukaryota</taxon>
        <taxon>Metazoa</taxon>
        <taxon>Spiralia</taxon>
        <taxon>Lophotrochozoa</taxon>
        <taxon>Platyhelminthes</taxon>
        <taxon>Trematoda</taxon>
        <taxon>Digenea</taxon>
        <taxon>Plagiorchiida</taxon>
        <taxon>Pronocephalata</taxon>
        <taxon>Paramphistomoidea</taxon>
        <taxon>Paramphistomidae</taxon>
        <taxon>Calicophoron</taxon>
    </lineage>
</organism>
<feature type="compositionally biased region" description="Polar residues" evidence="2">
    <location>
        <begin position="152"/>
        <end position="167"/>
    </location>
</feature>
<dbReference type="Pfam" id="PF05030">
    <property type="entry name" value="SSXT"/>
    <property type="match status" value="1"/>
</dbReference>
<gene>
    <name evidence="4" type="ORF">CDAUBV1_LOCUS14752</name>
</gene>
<evidence type="ECO:0000256" key="1">
    <source>
        <dbReference type="ARBA" id="ARBA00007945"/>
    </source>
</evidence>
<name>A0AAV2TTM9_CALDB</name>